<feature type="compositionally biased region" description="Polar residues" evidence="3">
    <location>
        <begin position="1821"/>
        <end position="1832"/>
    </location>
</feature>
<feature type="compositionally biased region" description="Low complexity" evidence="3">
    <location>
        <begin position="978"/>
        <end position="992"/>
    </location>
</feature>
<feature type="compositionally biased region" description="Polar residues" evidence="3">
    <location>
        <begin position="1"/>
        <end position="14"/>
    </location>
</feature>
<name>A0A1X2ID68_9FUNG</name>
<gene>
    <name evidence="5" type="ORF">BCR42DRAFT_393825</name>
</gene>
<dbReference type="GO" id="GO:0005737">
    <property type="term" value="C:cytoplasm"/>
    <property type="evidence" value="ECO:0007669"/>
    <property type="project" value="TreeGrafter"/>
</dbReference>
<feature type="compositionally biased region" description="Low complexity" evidence="3">
    <location>
        <begin position="1868"/>
        <end position="1885"/>
    </location>
</feature>
<keyword evidence="6" id="KW-1185">Reference proteome</keyword>
<feature type="compositionally biased region" description="Low complexity" evidence="3">
    <location>
        <begin position="297"/>
        <end position="322"/>
    </location>
</feature>
<evidence type="ECO:0000313" key="5">
    <source>
        <dbReference type="EMBL" id="ORZ14187.1"/>
    </source>
</evidence>
<evidence type="ECO:0000256" key="1">
    <source>
        <dbReference type="ARBA" id="ARBA00022468"/>
    </source>
</evidence>
<dbReference type="SUPFAM" id="SSF48371">
    <property type="entry name" value="ARM repeat"/>
    <property type="match status" value="1"/>
</dbReference>
<keyword evidence="1" id="KW-0343">GTPase activation</keyword>
<organism evidence="5 6">
    <name type="scientific">Absidia repens</name>
    <dbReference type="NCBI Taxonomy" id="90262"/>
    <lineage>
        <taxon>Eukaryota</taxon>
        <taxon>Fungi</taxon>
        <taxon>Fungi incertae sedis</taxon>
        <taxon>Mucoromycota</taxon>
        <taxon>Mucoromycotina</taxon>
        <taxon>Mucoromycetes</taxon>
        <taxon>Mucorales</taxon>
        <taxon>Cunninghamellaceae</taxon>
        <taxon>Absidia</taxon>
    </lineage>
</organism>
<feature type="compositionally biased region" description="Polar residues" evidence="3">
    <location>
        <begin position="22"/>
        <end position="41"/>
    </location>
</feature>
<proteinExistence type="predicted"/>
<evidence type="ECO:0000256" key="3">
    <source>
        <dbReference type="SAM" id="MobiDB-lite"/>
    </source>
</evidence>
<dbReference type="STRING" id="90262.A0A1X2ID68"/>
<feature type="compositionally biased region" description="Gly residues" evidence="3">
    <location>
        <begin position="323"/>
        <end position="335"/>
    </location>
</feature>
<feature type="region of interest" description="Disordered" evidence="3">
    <location>
        <begin position="1820"/>
        <end position="1841"/>
    </location>
</feature>
<dbReference type="GO" id="GO:0005096">
    <property type="term" value="F:GTPase activator activity"/>
    <property type="evidence" value="ECO:0007669"/>
    <property type="project" value="UniProtKB-KW"/>
</dbReference>
<feature type="compositionally biased region" description="Gly residues" evidence="3">
    <location>
        <begin position="1004"/>
        <end position="1019"/>
    </location>
</feature>
<accession>A0A1X2ID68</accession>
<feature type="compositionally biased region" description="Polar residues" evidence="3">
    <location>
        <begin position="1048"/>
        <end position="1060"/>
    </location>
</feature>
<dbReference type="SUPFAM" id="SSF111347">
    <property type="entry name" value="Rap/Ran-GAP"/>
    <property type="match status" value="1"/>
</dbReference>
<dbReference type="OrthoDB" id="19311at2759"/>
<dbReference type="PROSITE" id="PS50085">
    <property type="entry name" value="RAPGAP"/>
    <property type="match status" value="1"/>
</dbReference>
<evidence type="ECO:0000313" key="6">
    <source>
        <dbReference type="Proteomes" id="UP000193560"/>
    </source>
</evidence>
<comment type="caution">
    <text evidence="5">The sequence shown here is derived from an EMBL/GenBank/DDBJ whole genome shotgun (WGS) entry which is preliminary data.</text>
</comment>
<dbReference type="InterPro" id="IPR035974">
    <property type="entry name" value="Rap/Ran-GAP_sf"/>
</dbReference>
<dbReference type="Gene3D" id="3.40.50.11210">
    <property type="entry name" value="Rap/Ran-GAP"/>
    <property type="match status" value="1"/>
</dbReference>
<feature type="compositionally biased region" description="Basic and acidic residues" evidence="3">
    <location>
        <begin position="1024"/>
        <end position="1033"/>
    </location>
</feature>
<dbReference type="EMBL" id="MCGE01000015">
    <property type="protein sequence ID" value="ORZ14187.1"/>
    <property type="molecule type" value="Genomic_DNA"/>
</dbReference>
<feature type="compositionally biased region" description="Low complexity" evidence="3">
    <location>
        <begin position="50"/>
        <end position="70"/>
    </location>
</feature>
<dbReference type="Proteomes" id="UP000193560">
    <property type="component" value="Unassembled WGS sequence"/>
</dbReference>
<feature type="domain" description="Rap-GAP" evidence="4">
    <location>
        <begin position="2038"/>
        <end position="2249"/>
    </location>
</feature>
<feature type="region of interest" description="Disordered" evidence="3">
    <location>
        <begin position="587"/>
        <end position="615"/>
    </location>
</feature>
<dbReference type="GO" id="GO:0051056">
    <property type="term" value="P:regulation of small GTPase mediated signal transduction"/>
    <property type="evidence" value="ECO:0007669"/>
    <property type="project" value="InterPro"/>
</dbReference>
<feature type="compositionally biased region" description="Low complexity" evidence="3">
    <location>
        <begin position="1103"/>
        <end position="1119"/>
    </location>
</feature>
<dbReference type="PANTHER" id="PTHR10063:SF11">
    <property type="entry name" value="RHO GTPASE-ACTIVATING PROTEIN CG5521-RELATED"/>
    <property type="match status" value="1"/>
</dbReference>
<dbReference type="InterPro" id="IPR046859">
    <property type="entry name" value="RGPA/RALGAPB_N"/>
</dbReference>
<reference evidence="5 6" key="1">
    <citation type="submission" date="2016-07" db="EMBL/GenBank/DDBJ databases">
        <title>Pervasive Adenine N6-methylation of Active Genes in Fungi.</title>
        <authorList>
            <consortium name="DOE Joint Genome Institute"/>
            <person name="Mondo S.J."/>
            <person name="Dannebaum R.O."/>
            <person name="Kuo R.C."/>
            <person name="Labutti K."/>
            <person name="Haridas S."/>
            <person name="Kuo A."/>
            <person name="Salamov A."/>
            <person name="Ahrendt S.R."/>
            <person name="Lipzen A."/>
            <person name="Sullivan W."/>
            <person name="Andreopoulos W.B."/>
            <person name="Clum A."/>
            <person name="Lindquist E."/>
            <person name="Daum C."/>
            <person name="Ramamoorthy G.K."/>
            <person name="Gryganskyi A."/>
            <person name="Culley D."/>
            <person name="Magnuson J.K."/>
            <person name="James T.Y."/>
            <person name="O'Malley M.A."/>
            <person name="Stajich J.E."/>
            <person name="Spatafora J.W."/>
            <person name="Visel A."/>
            <person name="Grigoriev I.V."/>
        </authorList>
    </citation>
    <scope>NUCLEOTIDE SEQUENCE [LARGE SCALE GENOMIC DNA]</scope>
    <source>
        <strain evidence="5 6">NRRL 1336</strain>
    </source>
</reference>
<feature type="region of interest" description="Disordered" evidence="3">
    <location>
        <begin position="279"/>
        <end position="337"/>
    </location>
</feature>
<evidence type="ECO:0000259" key="4">
    <source>
        <dbReference type="PROSITE" id="PS50085"/>
    </source>
</evidence>
<feature type="compositionally biased region" description="Low complexity" evidence="3">
    <location>
        <begin position="590"/>
        <end position="605"/>
    </location>
</feature>
<dbReference type="PANTHER" id="PTHR10063">
    <property type="entry name" value="TUBERIN"/>
    <property type="match status" value="1"/>
</dbReference>
<feature type="region of interest" description="Disordered" evidence="3">
    <location>
        <begin position="1077"/>
        <end position="1140"/>
    </location>
</feature>
<dbReference type="FunFam" id="3.40.50.11210:FF:000001">
    <property type="entry name" value="Ral GTPase-activating protein subunit alpha-1 isoform 1"/>
    <property type="match status" value="1"/>
</dbReference>
<keyword evidence="2" id="KW-0597">Phosphoprotein</keyword>
<protein>
    <recommendedName>
        <fullName evidence="4">Rap-GAP domain-containing protein</fullName>
    </recommendedName>
</protein>
<feature type="compositionally biased region" description="Low complexity" evidence="3">
    <location>
        <begin position="1077"/>
        <end position="1087"/>
    </location>
</feature>
<dbReference type="InterPro" id="IPR000331">
    <property type="entry name" value="Rap/Ran_GAP_dom"/>
</dbReference>
<feature type="region of interest" description="Disordered" evidence="3">
    <location>
        <begin position="1860"/>
        <end position="1888"/>
    </location>
</feature>
<dbReference type="InterPro" id="IPR016024">
    <property type="entry name" value="ARM-type_fold"/>
</dbReference>
<dbReference type="GO" id="GO:0005634">
    <property type="term" value="C:nucleus"/>
    <property type="evidence" value="ECO:0007669"/>
    <property type="project" value="InterPro"/>
</dbReference>
<dbReference type="Pfam" id="PF20412">
    <property type="entry name" value="RALGAPB_N"/>
    <property type="match status" value="1"/>
</dbReference>
<evidence type="ECO:0000256" key="2">
    <source>
        <dbReference type="ARBA" id="ARBA00022553"/>
    </source>
</evidence>
<feature type="region of interest" description="Disordered" evidence="3">
    <location>
        <begin position="1"/>
        <end position="72"/>
    </location>
</feature>
<sequence length="2272" mass="250148">MKKTFSPSSATSGAIGTPPPAATSTTKNPTLNANDNQSMNDSPLPPVPSFPATTTTATPTPALASHAPSSETADFLQATNAQGPSVSSLNDDAILPSTSTFTLNKEDRPEKLKKKTKNFMDEKQKVKSRVQSLWSYIDATNTFDQSRFFQENAEQVFHVVFETCMHQIEKIKQRNERPQTWHSKELVSLQKTLLLLRKIFLFVPELMRNGWQRKNIAKILSHILDHGNHIRLRSLGFHLLLLWLNDQVVEYPECMSLFTNAISLDLFIMDDITAMASPNAQLESETSTSHAGATDDANANFGGTNNNSNTSSSGGNKPQSGTGSAGGSSSTGGSGLHFVKKLGERHSERLVGYGLIRNERIKKAPVQLQQTIILGDENAPLYPNPSIPTFNDSVVLLNIFITNLVRLAYVASGSPPPPDNYDYPDQYEADDGIATGVGIDAATASAKFLFRIFRTYYLTKFLPHVSTSLQDDSSSSNDDSTVGFPSCPPSVLRTLLRFMIGYCLDNNRSSHINWPNLPSSANASPAIPILKSIVLSSHETREMLHEVLRQCVVLPTTNTNYRDIIRGAVHILGVWMLGSEDERPSFLRRTGSVPTSATTTMTSNTIPGGGNNNGNMIRSSSYTSLTTASRLSIHDNTANITTKDKDQLSSINKEEEYINTASSSTEKIMPTSPSSPPLQPPALSAIVNNNNNNNSSSMLSVSTSTTADHDFVEANVFLRRYFLMIKMIFINVPQSARSLRDIPVDSQCDWEGLVVLYKDAVNVYRSITVTRGALKWNGKVGKETLLQCLLDIHGWMMETSDRSTRIPVTTLADDFAEYICETLLHAFARARIAHTEFWQDLKKRQISAMGWSETLDQWVKIMHKLTKVLSYKLYKVDYESNRILAGIDKPGPVQNRLSAHLSGGGPGTTMTGRKMRSRHLSIQDEQRGNAGIRTPNASRPISITGAVVLVLEPFDSDRIMVDLSDGFPLPPGVEIPTTTVSTSYSPSSTAAAAGGGKHSIRSDFGGGSGRGDGIGGGGSNSLLDKAKGVDRRSGTGLAVESIDEDKATPSSGASLTGSHSTSRKFGIKNIIPTATFSSTQSSATSSSIPDSKDDHNKLGGNGSASAGDIQQQQQQSQIGGASGGSYGSTTSSLGSRRGKRTVSIHQLDHLFQESGSKLLNFVHQTTSSSSASGSQALMAKAPMGTGEMISTGGHDGSSSQCQRYTAFNIKMSSGNLLVKDDDRGRNIIDWDRRSNASSTFTVSSKSNRTSASTILAPSEMVTMKTTPANVNDKLPLDLGTFRSNEFLNLQNLPLDGLGTLCYGRICYAPSETLMIYRILAIILWQSNIRSNQPYRGVPIPALYEIAPWFFEATELSSTYDRGRSAAYGCLCRLVCRRPEEPLPANFYAHFYRSILKGLSSDNNIIIQAIIQNSERLFSFSLPGVHILVPPFIHAIERQLLDGNTIKDVPISVRKSCISILGSLTSISNHFSDVKIEIKTDHGDEGKSDDKEFNFADVKIWLKDLLIRLVTTGTSMSPSDDDAEVHCMLLGAICAHALDELLSCKDPQRDIIHECILAMVNHLYWCNINIVNTVADCLVLVAHIYRESLDPGGVIVQEVLTRIIDALNVHLKFYENNQKSGRGLIISKLFSCLLEWLMTIEPEILTDTELCQLVFDVIEYAIHVSTGGSDKVLPHPPVIRSTSRSKKKEIPFKFKLLTEKRPQVHHDNSQILTGSDSTESNQDFVKEAAEAVLFHLLHHFNNFAPPYGPATIHSTIVGPGVAPSTIDEKNDTECRQYQYFSFNDTTIIAFLELPATDTKPAESRMILRDLTGRYVWDAHLESPSSDQQDKTSPITPPILKKGFDTVNQIGDREQGYALRSSISVQKDTSSPQQLSSSSSSSFPSSPDTLNSLLQEIGEEHPDCLISSSVPLNASVPLSSLQVGMLGRLGEQLNDYLANESNNNSQKESDPRLWYSKLNLLRRKGDQAIHSNETTHAMTTANFSLRKDFSPAFPHELEKTHLPFQQSRLLMSHLGLVNFNHLKDGSFQMLNKTSALYRDLRGLDRKPGRETMKIGVVYVGPEQEDEQSILHNTEGSPKYDAFVDSLGWEVDIATHTGYLGGLERNLTNGTKATYYCSSTVEIMFHDVTKMPTDAHDTKQLKKKRHIGNDHVHIVWNEHNRDYRVGTIGGDFGNVQIVVTPLPDGLYSIQLYRDSKLPYFGPLFDEMMVSRATLGPLVRATAIGAFRTCVHTTVSSFHRCVFTQRAKDVKTITQRHKISNWSYEKFMERIFMPDE</sequence>
<dbReference type="InterPro" id="IPR027107">
    <property type="entry name" value="Tuberin/Ral-act_asu"/>
</dbReference>
<feature type="region of interest" description="Disordered" evidence="3">
    <location>
        <begin position="978"/>
        <end position="1061"/>
    </location>
</feature>
<feature type="compositionally biased region" description="Polar residues" evidence="3">
    <location>
        <begin position="279"/>
        <end position="291"/>
    </location>
</feature>
<dbReference type="Pfam" id="PF02145">
    <property type="entry name" value="Rap_GAP"/>
    <property type="match status" value="1"/>
</dbReference>